<proteinExistence type="predicted"/>
<dbReference type="Pfam" id="PF14064">
    <property type="entry name" value="HmuY"/>
    <property type="match status" value="1"/>
</dbReference>
<gene>
    <name evidence="2" type="ORF">ACFQNF_16475</name>
</gene>
<keyword evidence="3" id="KW-1185">Reference proteome</keyword>
<dbReference type="EMBL" id="JBHTBQ010000035">
    <property type="protein sequence ID" value="MFC7421462.1"/>
    <property type="molecule type" value="Genomic_DNA"/>
</dbReference>
<evidence type="ECO:0000313" key="2">
    <source>
        <dbReference type="EMBL" id="MFC7421462.1"/>
    </source>
</evidence>
<name>A0ABW2R607_9NEIS</name>
<reference evidence="3" key="1">
    <citation type="journal article" date="2019" name="Int. J. Syst. Evol. Microbiol.">
        <title>The Global Catalogue of Microorganisms (GCM) 10K type strain sequencing project: providing services to taxonomists for standard genome sequencing and annotation.</title>
        <authorList>
            <consortium name="The Broad Institute Genomics Platform"/>
            <consortium name="The Broad Institute Genome Sequencing Center for Infectious Disease"/>
            <person name="Wu L."/>
            <person name="Ma J."/>
        </authorList>
    </citation>
    <scope>NUCLEOTIDE SEQUENCE [LARGE SCALE GENOMIC DNA]</scope>
    <source>
        <strain evidence="3">CCUG 62945</strain>
    </source>
</reference>
<evidence type="ECO:0000313" key="3">
    <source>
        <dbReference type="Proteomes" id="UP001596473"/>
    </source>
</evidence>
<organism evidence="2 3">
    <name type="scientific">Iodobacter arcticus</name>
    <dbReference type="NCBI Taxonomy" id="590593"/>
    <lineage>
        <taxon>Bacteria</taxon>
        <taxon>Pseudomonadati</taxon>
        <taxon>Pseudomonadota</taxon>
        <taxon>Betaproteobacteria</taxon>
        <taxon>Neisseriales</taxon>
        <taxon>Chitinibacteraceae</taxon>
        <taxon>Iodobacter</taxon>
    </lineage>
</organism>
<dbReference type="CDD" id="cd12105">
    <property type="entry name" value="HmuY"/>
    <property type="match status" value="1"/>
</dbReference>
<feature type="chain" id="PRO_5046203840" evidence="1">
    <location>
        <begin position="23"/>
        <end position="414"/>
    </location>
</feature>
<accession>A0ABW2R607</accession>
<dbReference type="RefSeq" id="WP_380189019.1">
    <property type="nucleotide sequence ID" value="NZ_JBHTBQ010000035.1"/>
</dbReference>
<comment type="caution">
    <text evidence="2">The sequence shown here is derived from an EMBL/GenBank/DDBJ whole genome shotgun (WGS) entry which is preliminary data.</text>
</comment>
<protein>
    <submittedName>
        <fullName evidence="2">HmuY family protein</fullName>
    </submittedName>
</protein>
<dbReference type="InterPro" id="IPR025921">
    <property type="entry name" value="HmuY"/>
</dbReference>
<evidence type="ECO:0000256" key="1">
    <source>
        <dbReference type="SAM" id="SignalP"/>
    </source>
</evidence>
<dbReference type="PROSITE" id="PS51257">
    <property type="entry name" value="PROKAR_LIPOPROTEIN"/>
    <property type="match status" value="1"/>
</dbReference>
<keyword evidence="1" id="KW-0732">Signal</keyword>
<feature type="signal peptide" evidence="1">
    <location>
        <begin position="1"/>
        <end position="22"/>
    </location>
</feature>
<dbReference type="Proteomes" id="UP001596473">
    <property type="component" value="Unassembled WGS sequence"/>
</dbReference>
<sequence>MKPSLVLSGSLFAMTLLLSACGGSDDATVAPTPVPKPTPAPTPVSGFTKTATWDVAFEAKAGGELCFDIDTQKAADCTSDTWDVKAKDDGRSTSFFTNSGTSGAGKGGAVASPLDAKWADLKKWLNGMADPISGALDANSYIKDFAEGVFTGTNPIKSAAFEYDLAGDHKLSPNFKVFLISEDTTNPVAKQFALQVTGYYGGTGGAVSGFPSIRWVDRTSNNELSATLDASKGWVYFDLAKNAVSTETGAWHIAFNRNNMKLNSSVAGKPLGGLLAKTPDGFYTAEGKAIAAKFADTNNLAQTRALLTATDLLPAKPKWLSDKNASPLSPAAKGNYPVLDYGWYTYYGSDAEATKAGLAAAHMLKANPDAATMIRSAEGNSFARMHLKEVQYADPKNASSKKTLKFEFDIQPKS</sequence>